<organism evidence="1 2">
    <name type="scientific">Alteromonas mediterranea</name>
    <dbReference type="NCBI Taxonomy" id="314275"/>
    <lineage>
        <taxon>Bacteria</taxon>
        <taxon>Pseudomonadati</taxon>
        <taxon>Pseudomonadota</taxon>
        <taxon>Gammaproteobacteria</taxon>
        <taxon>Alteromonadales</taxon>
        <taxon>Alteromonadaceae</taxon>
        <taxon>Alteromonas/Salinimonas group</taxon>
        <taxon>Alteromonas</taxon>
    </lineage>
</organism>
<proteinExistence type="predicted"/>
<keyword evidence="1" id="KW-0614">Plasmid</keyword>
<sequence length="298" mass="33183">MKTKPSTQQLQLRKVITSKQELSLLTHTIRHSIDLESLITVFEDMGVTDPVVIQPLKKAAGSRLSDPLKVSIADKLAAAMLGYGRTNQMFNEYKQVERLQKITVGAKLSNNDDSNLEFYAPENVDLTEADMDMVYGGGLWDMCAPESERMSILNKSVGVYPALLTGASGAFLLTSNDVAFFQFDFERFIILKSDLMEKVSAFPLTLEAISREYDKELRHCTIHTMPGDKLTSITNAGSALAEHLKSYDGMVSTYQSEKGQLFVVAYQDISETLILVDSVVTFPQQMKSDKRFSSCFNA</sequence>
<name>A0AAC9NTU8_9ALTE</name>
<dbReference type="AlphaFoldDB" id="A0AAC9NTU8"/>
<dbReference type="EMBL" id="CP018025">
    <property type="protein sequence ID" value="APD92056.1"/>
    <property type="molecule type" value="Genomic_DNA"/>
</dbReference>
<dbReference type="RefSeq" id="WP_071960666.1">
    <property type="nucleotide sequence ID" value="NZ_CP018025.1"/>
</dbReference>
<dbReference type="Proteomes" id="UP000182101">
    <property type="component" value="Plasmid pAMCP48-600"/>
</dbReference>
<reference evidence="1 2" key="1">
    <citation type="submission" date="2016-11" db="EMBL/GenBank/DDBJ databases">
        <title>Networking in microbes: conjugative elements and plasmids in the genus Alteromonas.</title>
        <authorList>
            <person name="Lopez-Perez M."/>
            <person name="Ramon-Marco N."/>
            <person name="Rodriguez-Valera F."/>
        </authorList>
    </citation>
    <scope>NUCLEOTIDE SEQUENCE [LARGE SCALE GENOMIC DNA]</scope>
    <source>
        <strain evidence="1 2">CP48</strain>
        <plasmid evidence="2">pamcp48-600</plasmid>
    </source>
</reference>
<gene>
    <name evidence="1" type="ORF">BM524_19235</name>
</gene>
<evidence type="ECO:0000313" key="2">
    <source>
        <dbReference type="Proteomes" id="UP000182101"/>
    </source>
</evidence>
<accession>A0AAC9NTU8</accession>
<evidence type="ECO:0000313" key="1">
    <source>
        <dbReference type="EMBL" id="APD92056.1"/>
    </source>
</evidence>
<geneLocation type="plasmid" evidence="2">
    <name>pamcp48-600</name>
</geneLocation>
<protein>
    <submittedName>
        <fullName evidence="1">Uncharacterized protein</fullName>
    </submittedName>
</protein>